<gene>
    <name evidence="1" type="ordered locus">Sinac_1647</name>
</gene>
<dbReference type="Proteomes" id="UP000010798">
    <property type="component" value="Chromosome"/>
</dbReference>
<name>L0DAZ2_SINAD</name>
<accession>L0DAZ2</accession>
<dbReference type="STRING" id="886293.Sinac_1647"/>
<protein>
    <submittedName>
        <fullName evidence="1">Uncharacterized protein</fullName>
    </submittedName>
</protein>
<sequence length="188" mass="20639">MIAMAWLAWLRAFSRPPRSIQRREERVYPVSAHPLDIAARDAILEGLLVAFPPRPIEASGVTGGLPEVQWLRKELAGVAWPDIEAEFVRNQADVLPLLGPAEYLAVLPAWLRAAVNEPGSDTADAVLAGLEYPPERLDGFTAEQREVVVEAARFILANNGRGLDTVNEEVLEGIERAWTSRKPQSSPG</sequence>
<evidence type="ECO:0000313" key="2">
    <source>
        <dbReference type="Proteomes" id="UP000010798"/>
    </source>
</evidence>
<proteinExistence type="predicted"/>
<dbReference type="HOGENOM" id="CLU_1440173_0_0_0"/>
<organism evidence="1 2">
    <name type="scientific">Singulisphaera acidiphila (strain ATCC BAA-1392 / DSM 18658 / VKM B-2454 / MOB10)</name>
    <dbReference type="NCBI Taxonomy" id="886293"/>
    <lineage>
        <taxon>Bacteria</taxon>
        <taxon>Pseudomonadati</taxon>
        <taxon>Planctomycetota</taxon>
        <taxon>Planctomycetia</taxon>
        <taxon>Isosphaerales</taxon>
        <taxon>Isosphaeraceae</taxon>
        <taxon>Singulisphaera</taxon>
    </lineage>
</organism>
<dbReference type="KEGG" id="saci:Sinac_1647"/>
<keyword evidence="2" id="KW-1185">Reference proteome</keyword>
<dbReference type="EMBL" id="CP003364">
    <property type="protein sequence ID" value="AGA26025.1"/>
    <property type="molecule type" value="Genomic_DNA"/>
</dbReference>
<reference evidence="1 2" key="1">
    <citation type="submission" date="2012-02" db="EMBL/GenBank/DDBJ databases">
        <title>Complete sequence of chromosome of Singulisphaera acidiphila DSM 18658.</title>
        <authorList>
            <consortium name="US DOE Joint Genome Institute (JGI-PGF)"/>
            <person name="Lucas S."/>
            <person name="Copeland A."/>
            <person name="Lapidus A."/>
            <person name="Glavina del Rio T."/>
            <person name="Dalin E."/>
            <person name="Tice H."/>
            <person name="Bruce D."/>
            <person name="Goodwin L."/>
            <person name="Pitluck S."/>
            <person name="Peters L."/>
            <person name="Ovchinnikova G."/>
            <person name="Chertkov O."/>
            <person name="Kyrpides N."/>
            <person name="Mavromatis K."/>
            <person name="Ivanova N."/>
            <person name="Brettin T."/>
            <person name="Detter J.C."/>
            <person name="Han C."/>
            <person name="Larimer F."/>
            <person name="Land M."/>
            <person name="Hauser L."/>
            <person name="Markowitz V."/>
            <person name="Cheng J.-F."/>
            <person name="Hugenholtz P."/>
            <person name="Woyke T."/>
            <person name="Wu D."/>
            <person name="Tindall B."/>
            <person name="Pomrenke H."/>
            <person name="Brambilla E."/>
            <person name="Klenk H.-P."/>
            <person name="Eisen J.A."/>
        </authorList>
    </citation>
    <scope>NUCLEOTIDE SEQUENCE [LARGE SCALE GENOMIC DNA]</scope>
    <source>
        <strain evidence="2">ATCC BAA-1392 / DSM 18658 / VKM B-2454 / MOB10</strain>
    </source>
</reference>
<evidence type="ECO:0000313" key="1">
    <source>
        <dbReference type="EMBL" id="AGA26025.1"/>
    </source>
</evidence>
<dbReference type="AlphaFoldDB" id="L0DAZ2"/>